<dbReference type="InterPro" id="IPR057511">
    <property type="entry name" value="WH_GDS1"/>
</dbReference>
<evidence type="ECO:0000256" key="1">
    <source>
        <dbReference type="SAM" id="MobiDB-lite"/>
    </source>
</evidence>
<feature type="compositionally biased region" description="Acidic residues" evidence="1">
    <location>
        <begin position="439"/>
        <end position="458"/>
    </location>
</feature>
<protein>
    <recommendedName>
        <fullName evidence="2">GDS1 winged helix domain-containing protein</fullName>
    </recommendedName>
</protein>
<accession>A0A4Q9MWF3</accession>
<feature type="region of interest" description="Disordered" evidence="1">
    <location>
        <begin position="1"/>
        <end position="50"/>
    </location>
</feature>
<dbReference type="GO" id="GO:0003677">
    <property type="term" value="F:DNA binding"/>
    <property type="evidence" value="ECO:0007669"/>
    <property type="project" value="InterPro"/>
</dbReference>
<feature type="region of interest" description="Disordered" evidence="1">
    <location>
        <begin position="229"/>
        <end position="416"/>
    </location>
</feature>
<sequence length="1000" mass="108044">MFTPILPSPAQNPSATHQYQTRTRSNSAIKPSARLRHSPDVPPPAPRRVKPMPIAKAKQPAIVSSPSPAAEPFMPPFPPSYVTLHADDANSKVFLAIGRSLMAVDNRAVTVKDLAELCMQYGLICQNLSAAGQAITTFIRNHLHRCEVQQDQPLLLRHAMSGTPSDDELVAALYSRVGGAHCTQPEDENRLTNFRRGTMVWYLSKAAGAPCPFARAGIRLCDYNENGRIGAPVNAGREKKRERDRLRKAAQAAGQKRKRPLRSCAGNKVSEPVSDSSDDEEKRPPKVKLTLRLRPSLTSNPSSSSSDLVASEANTADVSRLQHIDVDDDAESEHSDTDSMSVDSDGEDSAPSSFASPASSRFPPAVPAACYAPAADIRASSSSDSAQRCENRRRSPSVPYSVFSGSPPPDSEEEDEDFHITMTGARRLSVGRLRTPLDDDDSAWEDDFFGDFDADAETQWESPGPRSPSAQPHDDVVVKQEPTDVSGLLDAWDDFDNQAKDLKVLDVVAQAAAAERQAEQSSSDDLAAWSWPSLYSEEPARVKQEDVETHLFFVENDPTPPPSSLSPAFPYDPCESPVEECPLNVYKARPNYELQWRDVEILGPDSVKPHDLDDGAWHEYRATRAVSPDERVQSPSPEPSTATATSPSLSPSPTLSRRTLAPLDVQSADAATRPGQGRLPSISSPSLIASLTSLCLQTPTVSVPPASSHATAPQEEAAGLPASKSSSDVSPLVLHTIVPSAPPIVATQLEGVAVYQLTLGSSTLLRRVDTDFVNVSSIAQHLNVGVPSVPSAVVISAGSPFVCGTWVPLSVAREVVKDESTLTMFLSDDLRSLFPDTIHILHPADGPPTTHPQFGHQFQSASEARRRGMTSHRLELPPREFEVSWEDHLATHPPFILATAAIDGHHPAVEEAPVVVETPLSPTEEEMFHVLCAAPEWDTPSAEGSCVDEVTQATTTSAPPTEAADGVQERPLRRSKRVANAAATRSRTRSSRRGSRTSLS</sequence>
<feature type="compositionally biased region" description="Basic and acidic residues" evidence="1">
    <location>
        <begin position="236"/>
        <end position="247"/>
    </location>
</feature>
<dbReference type="SUPFAM" id="SSF54616">
    <property type="entry name" value="DNA-binding domain of Mlu1-box binding protein MBP1"/>
    <property type="match status" value="1"/>
</dbReference>
<dbReference type="Gene3D" id="3.10.260.10">
    <property type="entry name" value="Transcription regulator HTH, APSES-type DNA-binding domain"/>
    <property type="match status" value="1"/>
</dbReference>
<feature type="compositionally biased region" description="Basic residues" evidence="1">
    <location>
        <begin position="986"/>
        <end position="1000"/>
    </location>
</feature>
<dbReference type="AlphaFoldDB" id="A0A4Q9MWF3"/>
<dbReference type="EMBL" id="ML143395">
    <property type="protein sequence ID" value="TBU32319.1"/>
    <property type="molecule type" value="Genomic_DNA"/>
</dbReference>
<feature type="region of interest" description="Disordered" evidence="1">
    <location>
        <begin position="951"/>
        <end position="1000"/>
    </location>
</feature>
<feature type="compositionally biased region" description="Polar residues" evidence="1">
    <location>
        <begin position="9"/>
        <end position="29"/>
    </location>
</feature>
<name>A0A4Q9MWF3_9APHY</name>
<dbReference type="InterPro" id="IPR036887">
    <property type="entry name" value="HTH_APSES_sf"/>
</dbReference>
<proteinExistence type="predicted"/>
<dbReference type="OrthoDB" id="5597783at2759"/>
<evidence type="ECO:0000259" key="2">
    <source>
        <dbReference type="Pfam" id="PF25318"/>
    </source>
</evidence>
<organism evidence="3">
    <name type="scientific">Dichomitus squalens</name>
    <dbReference type="NCBI Taxonomy" id="114155"/>
    <lineage>
        <taxon>Eukaryota</taxon>
        <taxon>Fungi</taxon>
        <taxon>Dikarya</taxon>
        <taxon>Basidiomycota</taxon>
        <taxon>Agaricomycotina</taxon>
        <taxon>Agaricomycetes</taxon>
        <taxon>Polyporales</taxon>
        <taxon>Polyporaceae</taxon>
        <taxon>Dichomitus</taxon>
    </lineage>
</organism>
<dbReference type="Pfam" id="PF25318">
    <property type="entry name" value="WHD_GDS1"/>
    <property type="match status" value="1"/>
</dbReference>
<feature type="compositionally biased region" description="Low complexity" evidence="1">
    <location>
        <begin position="951"/>
        <end position="964"/>
    </location>
</feature>
<evidence type="ECO:0000313" key="3">
    <source>
        <dbReference type="EMBL" id="TBU32319.1"/>
    </source>
</evidence>
<gene>
    <name evidence="3" type="ORF">BD311DRAFT_775391</name>
</gene>
<feature type="domain" description="GDS1 winged helix" evidence="2">
    <location>
        <begin position="85"/>
        <end position="162"/>
    </location>
</feature>
<feature type="region of interest" description="Disordered" evidence="1">
    <location>
        <begin position="624"/>
        <end position="656"/>
    </location>
</feature>
<dbReference type="Proteomes" id="UP000292957">
    <property type="component" value="Unassembled WGS sequence"/>
</dbReference>
<feature type="region of interest" description="Disordered" evidence="1">
    <location>
        <begin position="439"/>
        <end position="476"/>
    </location>
</feature>
<feature type="compositionally biased region" description="Low complexity" evidence="1">
    <location>
        <begin position="292"/>
        <end position="311"/>
    </location>
</feature>
<reference evidence="3" key="1">
    <citation type="submission" date="2019-01" db="EMBL/GenBank/DDBJ databases">
        <title>Draft genome sequences of three monokaryotic isolates of the white-rot basidiomycete fungus Dichomitus squalens.</title>
        <authorList>
            <consortium name="DOE Joint Genome Institute"/>
            <person name="Lopez S.C."/>
            <person name="Andreopoulos B."/>
            <person name="Pangilinan J."/>
            <person name="Lipzen A."/>
            <person name="Riley R."/>
            <person name="Ahrendt S."/>
            <person name="Ng V."/>
            <person name="Barry K."/>
            <person name="Daum C."/>
            <person name="Grigoriev I.V."/>
            <person name="Hilden K.S."/>
            <person name="Makela M.R."/>
            <person name="de Vries R.P."/>
        </authorList>
    </citation>
    <scope>NUCLEOTIDE SEQUENCE [LARGE SCALE GENOMIC DNA]</scope>
    <source>
        <strain evidence="3">OM18370.1</strain>
    </source>
</reference>
<feature type="compositionally biased region" description="Low complexity" evidence="1">
    <location>
        <begin position="349"/>
        <end position="386"/>
    </location>
</feature>
<feature type="compositionally biased region" description="Low complexity" evidence="1">
    <location>
        <begin position="639"/>
        <end position="656"/>
    </location>
</feature>
<feature type="region of interest" description="Disordered" evidence="1">
    <location>
        <begin position="700"/>
        <end position="725"/>
    </location>
</feature>